<evidence type="ECO:0000313" key="1">
    <source>
        <dbReference type="EMBL" id="GFT41644.1"/>
    </source>
</evidence>
<protein>
    <submittedName>
        <fullName evidence="1">Uncharacterized protein</fullName>
    </submittedName>
</protein>
<accession>A0A8X6NXX7</accession>
<feature type="non-terminal residue" evidence="1">
    <location>
        <position position="54"/>
    </location>
</feature>
<dbReference type="AlphaFoldDB" id="A0A8X6NXX7"/>
<dbReference type="Proteomes" id="UP000887013">
    <property type="component" value="Unassembled WGS sequence"/>
</dbReference>
<sequence>MSWVQRADEKPQENAPTPSYGAKVIEWCGITNTFVLCPNILKDVTSSSISQYQI</sequence>
<reference evidence="1" key="1">
    <citation type="submission" date="2020-08" db="EMBL/GenBank/DDBJ databases">
        <title>Multicomponent nature underlies the extraordinary mechanical properties of spider dragline silk.</title>
        <authorList>
            <person name="Kono N."/>
            <person name="Nakamura H."/>
            <person name="Mori M."/>
            <person name="Yoshida Y."/>
            <person name="Ohtoshi R."/>
            <person name="Malay A.D."/>
            <person name="Moran D.A.P."/>
            <person name="Tomita M."/>
            <person name="Numata K."/>
            <person name="Arakawa K."/>
        </authorList>
    </citation>
    <scope>NUCLEOTIDE SEQUENCE</scope>
</reference>
<comment type="caution">
    <text evidence="1">The sequence shown here is derived from an EMBL/GenBank/DDBJ whole genome shotgun (WGS) entry which is preliminary data.</text>
</comment>
<gene>
    <name evidence="1" type="ORF">NPIL_83721</name>
</gene>
<proteinExistence type="predicted"/>
<evidence type="ECO:0000313" key="2">
    <source>
        <dbReference type="Proteomes" id="UP000887013"/>
    </source>
</evidence>
<dbReference type="EMBL" id="BMAW01015034">
    <property type="protein sequence ID" value="GFT41644.1"/>
    <property type="molecule type" value="Genomic_DNA"/>
</dbReference>
<name>A0A8X6NXX7_NEPPI</name>
<keyword evidence="2" id="KW-1185">Reference proteome</keyword>
<dbReference type="OrthoDB" id="6469498at2759"/>
<organism evidence="1 2">
    <name type="scientific">Nephila pilipes</name>
    <name type="common">Giant wood spider</name>
    <name type="synonym">Nephila maculata</name>
    <dbReference type="NCBI Taxonomy" id="299642"/>
    <lineage>
        <taxon>Eukaryota</taxon>
        <taxon>Metazoa</taxon>
        <taxon>Ecdysozoa</taxon>
        <taxon>Arthropoda</taxon>
        <taxon>Chelicerata</taxon>
        <taxon>Arachnida</taxon>
        <taxon>Araneae</taxon>
        <taxon>Araneomorphae</taxon>
        <taxon>Entelegynae</taxon>
        <taxon>Araneoidea</taxon>
        <taxon>Nephilidae</taxon>
        <taxon>Nephila</taxon>
    </lineage>
</organism>